<evidence type="ECO:0000256" key="5">
    <source>
        <dbReference type="ARBA" id="ARBA00022679"/>
    </source>
</evidence>
<dbReference type="Proteomes" id="UP000284706">
    <property type="component" value="Unassembled WGS sequence"/>
</dbReference>
<dbReference type="InterPro" id="IPR002088">
    <property type="entry name" value="Prenyl_trans_a"/>
</dbReference>
<dbReference type="AlphaFoldDB" id="A0A409W6R1"/>
<accession>A0A409W6R1</accession>
<evidence type="ECO:0000256" key="8">
    <source>
        <dbReference type="ARBA" id="ARBA00047658"/>
    </source>
</evidence>
<evidence type="ECO:0000313" key="11">
    <source>
        <dbReference type="Proteomes" id="UP000284706"/>
    </source>
</evidence>
<organism evidence="10 11">
    <name type="scientific">Gymnopilus dilepis</name>
    <dbReference type="NCBI Taxonomy" id="231916"/>
    <lineage>
        <taxon>Eukaryota</taxon>
        <taxon>Fungi</taxon>
        <taxon>Dikarya</taxon>
        <taxon>Basidiomycota</taxon>
        <taxon>Agaricomycotina</taxon>
        <taxon>Agaricomycetes</taxon>
        <taxon>Agaricomycetidae</taxon>
        <taxon>Agaricales</taxon>
        <taxon>Agaricineae</taxon>
        <taxon>Hymenogastraceae</taxon>
        <taxon>Gymnopilus</taxon>
    </lineage>
</organism>
<dbReference type="PROSITE" id="PS51147">
    <property type="entry name" value="PFTA"/>
    <property type="match status" value="5"/>
</dbReference>
<comment type="function">
    <text evidence="9">Catalyzes the transfer of a geranyl-geranyl moiety from geranyl-geranyl pyrophosphate to cysteines occuring in specific C-terminal amino acid sequences.</text>
</comment>
<dbReference type="STRING" id="231916.A0A409W6R1"/>
<dbReference type="InParanoid" id="A0A409W6R1"/>
<evidence type="ECO:0000256" key="7">
    <source>
        <dbReference type="ARBA" id="ARBA00031267"/>
    </source>
</evidence>
<dbReference type="SUPFAM" id="SSF48439">
    <property type="entry name" value="Protein prenylyltransferase"/>
    <property type="match status" value="1"/>
</dbReference>
<dbReference type="EC" id="2.5.1.60" evidence="2 9"/>
<dbReference type="Pfam" id="PF01239">
    <property type="entry name" value="PPTA"/>
    <property type="match status" value="5"/>
</dbReference>
<keyword evidence="5 9" id="KW-0808">Transferase</keyword>
<dbReference type="GO" id="GO:0005968">
    <property type="term" value="C:Rab-protein geranylgeranyltransferase complex"/>
    <property type="evidence" value="ECO:0007669"/>
    <property type="project" value="TreeGrafter"/>
</dbReference>
<evidence type="ECO:0000313" key="10">
    <source>
        <dbReference type="EMBL" id="PPQ74214.1"/>
    </source>
</evidence>
<reference evidence="10 11" key="1">
    <citation type="journal article" date="2018" name="Evol. Lett.">
        <title>Horizontal gene cluster transfer increased hallucinogenic mushroom diversity.</title>
        <authorList>
            <person name="Reynolds H.T."/>
            <person name="Vijayakumar V."/>
            <person name="Gluck-Thaler E."/>
            <person name="Korotkin H.B."/>
            <person name="Matheny P.B."/>
            <person name="Slot J.C."/>
        </authorList>
    </citation>
    <scope>NUCLEOTIDE SEQUENCE [LARGE SCALE GENOMIC DNA]</scope>
    <source>
        <strain evidence="10 11">SRW20</strain>
    </source>
</reference>
<dbReference type="PANTHER" id="PTHR11129">
    <property type="entry name" value="PROTEIN FARNESYLTRANSFERASE ALPHA SUBUNIT/RAB GERANYLGERANYL TRANSFERASE ALPHA SUBUNIT"/>
    <property type="match status" value="1"/>
</dbReference>
<evidence type="ECO:0000256" key="6">
    <source>
        <dbReference type="ARBA" id="ARBA00022737"/>
    </source>
</evidence>
<dbReference type="EMBL" id="NHYE01005356">
    <property type="protein sequence ID" value="PPQ74214.1"/>
    <property type="molecule type" value="Genomic_DNA"/>
</dbReference>
<proteinExistence type="inferred from homology"/>
<keyword evidence="4 9" id="KW-0637">Prenyltransferase</keyword>
<keyword evidence="11" id="KW-1185">Reference proteome</keyword>
<dbReference type="Gene3D" id="1.25.40.120">
    <property type="entry name" value="Protein prenylyltransferase"/>
    <property type="match status" value="1"/>
</dbReference>
<dbReference type="FunFam" id="1.25.40.120:FF:000035">
    <property type="entry name" value="Geranylgeranyl transferase type-2 subunit alpha"/>
    <property type="match status" value="1"/>
</dbReference>
<evidence type="ECO:0000256" key="1">
    <source>
        <dbReference type="ARBA" id="ARBA00006734"/>
    </source>
</evidence>
<sequence length="340" mass="40348">MAFLVVDEEEDVKRARLTAEEREARRLRELSKIDEFTKLTDATLTRKKERDWSRDAFDLTTRLLQINPEFYTIWNYRRLILLNGLFVDVFSERVKDILMDELGMTMSALKAHPKVYWIWNHRRWCLEHIPYGPGKESDDDYTGWKQSAWSRELAVAEKMLDADARNFHAWGYRRYILASMPTPRPESSELAYTQRKIEANFSNFSAWHQRSKTLTSLWKQGKLDEAKSREDEFELLRNAMYTDPDDQSVWMYHRWLVGTDGSKELLEREIAAIQELLDEQPDSKWCLESIAHYKRLLLKSYPSDVDIKSLSEEIRSLLSHLETLDPARRRRYQDLGKTAI</sequence>
<evidence type="ECO:0000256" key="4">
    <source>
        <dbReference type="ARBA" id="ARBA00022602"/>
    </source>
</evidence>
<evidence type="ECO:0000256" key="3">
    <source>
        <dbReference type="ARBA" id="ARBA00014772"/>
    </source>
</evidence>
<dbReference type="OrthoDB" id="1658at2759"/>
<comment type="caution">
    <text evidence="10">The sequence shown here is derived from an EMBL/GenBank/DDBJ whole genome shotgun (WGS) entry which is preliminary data.</text>
</comment>
<comment type="catalytic activity">
    <reaction evidence="8 9">
        <text>geranylgeranyl diphosphate + L-cysteinyl-[protein] = S-geranylgeranyl-L-cysteinyl-[protein] + diphosphate</text>
        <dbReference type="Rhea" id="RHEA:21240"/>
        <dbReference type="Rhea" id="RHEA-COMP:10131"/>
        <dbReference type="Rhea" id="RHEA-COMP:11537"/>
        <dbReference type="ChEBI" id="CHEBI:29950"/>
        <dbReference type="ChEBI" id="CHEBI:33019"/>
        <dbReference type="ChEBI" id="CHEBI:57533"/>
        <dbReference type="ChEBI" id="CHEBI:86021"/>
        <dbReference type="EC" id="2.5.1.60"/>
    </reaction>
</comment>
<dbReference type="PANTHER" id="PTHR11129:SF2">
    <property type="entry name" value="GERANYLGERANYL TRANSFERASE TYPE-2 SUBUNIT ALPHA"/>
    <property type="match status" value="1"/>
</dbReference>
<dbReference type="FunCoup" id="A0A409W6R1">
    <property type="interactions" value="62"/>
</dbReference>
<dbReference type="GO" id="GO:0004663">
    <property type="term" value="F:Rab geranylgeranyltransferase activity"/>
    <property type="evidence" value="ECO:0007669"/>
    <property type="project" value="UniProtKB-UniRule"/>
</dbReference>
<dbReference type="GO" id="GO:0097354">
    <property type="term" value="P:prenylation"/>
    <property type="evidence" value="ECO:0007669"/>
    <property type="project" value="UniProtKB-UniRule"/>
</dbReference>
<gene>
    <name evidence="10" type="ORF">CVT26_004505</name>
</gene>
<evidence type="ECO:0000256" key="9">
    <source>
        <dbReference type="RuleBase" id="RU367120"/>
    </source>
</evidence>
<evidence type="ECO:0000256" key="2">
    <source>
        <dbReference type="ARBA" id="ARBA00012656"/>
    </source>
</evidence>
<keyword evidence="6" id="KW-0677">Repeat</keyword>
<comment type="similarity">
    <text evidence="1 9">Belongs to the protein prenyltransferase subunit alpha family.</text>
</comment>
<protein>
    <recommendedName>
        <fullName evidence="3 9">Geranylgeranyl transferase type-2 subunit alpha</fullName>
        <ecNumber evidence="2 9">2.5.1.60</ecNumber>
    </recommendedName>
    <alternativeName>
        <fullName evidence="7 9">Geranylgeranyl transferase type II subunit alpha</fullName>
    </alternativeName>
</protein>
<name>A0A409W6R1_9AGAR</name>